<sequence>MERDYFSTKIPELLKLRYFTSEMLTDKNSEFESKKKSLDSISTFKIKKKISHLKFVGTYSGDFITPIVTYLMLSGFVNATLCHIHSTIHIQILK</sequence>
<comment type="caution">
    <text evidence="1">The sequence shown here is derived from an EMBL/GenBank/DDBJ whole genome shotgun (WGS) entry which is preliminary data.</text>
</comment>
<dbReference type="Proteomes" id="UP000276133">
    <property type="component" value="Unassembled WGS sequence"/>
</dbReference>
<protein>
    <submittedName>
        <fullName evidence="1">Uncharacterized protein</fullName>
    </submittedName>
</protein>
<accession>A0A3M7SXJ0</accession>
<dbReference type="AlphaFoldDB" id="A0A3M7SXJ0"/>
<evidence type="ECO:0000313" key="2">
    <source>
        <dbReference type="Proteomes" id="UP000276133"/>
    </source>
</evidence>
<organism evidence="1 2">
    <name type="scientific">Brachionus plicatilis</name>
    <name type="common">Marine rotifer</name>
    <name type="synonym">Brachionus muelleri</name>
    <dbReference type="NCBI Taxonomy" id="10195"/>
    <lineage>
        <taxon>Eukaryota</taxon>
        <taxon>Metazoa</taxon>
        <taxon>Spiralia</taxon>
        <taxon>Gnathifera</taxon>
        <taxon>Rotifera</taxon>
        <taxon>Eurotatoria</taxon>
        <taxon>Monogononta</taxon>
        <taxon>Pseudotrocha</taxon>
        <taxon>Ploima</taxon>
        <taxon>Brachionidae</taxon>
        <taxon>Brachionus</taxon>
    </lineage>
</organism>
<name>A0A3M7SXJ0_BRAPC</name>
<evidence type="ECO:0000313" key="1">
    <source>
        <dbReference type="EMBL" id="RNA40524.1"/>
    </source>
</evidence>
<reference evidence="1 2" key="1">
    <citation type="journal article" date="2018" name="Sci. Rep.">
        <title>Genomic signatures of local adaptation to the degree of environmental predictability in rotifers.</title>
        <authorList>
            <person name="Franch-Gras L."/>
            <person name="Hahn C."/>
            <person name="Garcia-Roger E.M."/>
            <person name="Carmona M.J."/>
            <person name="Serra M."/>
            <person name="Gomez A."/>
        </authorList>
    </citation>
    <scope>NUCLEOTIDE SEQUENCE [LARGE SCALE GENOMIC DNA]</scope>
    <source>
        <strain evidence="1">HYR1</strain>
    </source>
</reference>
<proteinExistence type="predicted"/>
<gene>
    <name evidence="1" type="ORF">BpHYR1_007095</name>
</gene>
<keyword evidence="2" id="KW-1185">Reference proteome</keyword>
<dbReference type="EMBL" id="REGN01000637">
    <property type="protein sequence ID" value="RNA40524.1"/>
    <property type="molecule type" value="Genomic_DNA"/>
</dbReference>